<dbReference type="RefSeq" id="WP_106230389.1">
    <property type="nucleotide sequence ID" value="NZ_PVTM01000005.1"/>
</dbReference>
<keyword evidence="3" id="KW-1185">Reference proteome</keyword>
<keyword evidence="1" id="KW-0472">Membrane</keyword>
<dbReference type="EMBL" id="PVTM01000005">
    <property type="protein sequence ID" value="PRY71978.1"/>
    <property type="molecule type" value="Genomic_DNA"/>
</dbReference>
<feature type="transmembrane region" description="Helical" evidence="1">
    <location>
        <begin position="21"/>
        <end position="43"/>
    </location>
</feature>
<organism evidence="2 3">
    <name type="scientific">Halomonas ventosae</name>
    <dbReference type="NCBI Taxonomy" id="229007"/>
    <lineage>
        <taxon>Bacteria</taxon>
        <taxon>Pseudomonadati</taxon>
        <taxon>Pseudomonadota</taxon>
        <taxon>Gammaproteobacteria</taxon>
        <taxon>Oceanospirillales</taxon>
        <taxon>Halomonadaceae</taxon>
        <taxon>Halomonas</taxon>
    </lineage>
</organism>
<dbReference type="Proteomes" id="UP000239896">
    <property type="component" value="Unassembled WGS sequence"/>
</dbReference>
<accession>A0A2T0VNP5</accession>
<protein>
    <submittedName>
        <fullName evidence="2">Uncharacterized protein</fullName>
    </submittedName>
</protein>
<reference evidence="2 3" key="1">
    <citation type="submission" date="2018-03" db="EMBL/GenBank/DDBJ databases">
        <title>Comparative analysis of microorganisms from saline springs in Andes Mountain Range, Colombia.</title>
        <authorList>
            <person name="Rubin E."/>
        </authorList>
    </citation>
    <scope>NUCLEOTIDE SEQUENCE [LARGE SCALE GENOMIC DNA]</scope>
    <source>
        <strain evidence="2 3">USBA 854</strain>
    </source>
</reference>
<name>A0A2T0VNP5_9GAMM</name>
<keyword evidence="1" id="KW-1133">Transmembrane helix</keyword>
<evidence type="ECO:0000313" key="2">
    <source>
        <dbReference type="EMBL" id="PRY71978.1"/>
    </source>
</evidence>
<evidence type="ECO:0000313" key="3">
    <source>
        <dbReference type="Proteomes" id="UP000239896"/>
    </source>
</evidence>
<dbReference type="AlphaFoldDB" id="A0A2T0VNP5"/>
<sequence>MTHVIRSPIDRLAVVLRAWRSWWPSLLVVVALLLLFELGHGWLASQSQAPLYRVIVAGEPLTLDAETHAEFSRDLTALAMETEERLQARMRPWLDERLDSAFAPLESAVPDYLDWYYSPVGSYTRLGVALMGDLDAWLDEQLHRRLVEGTGLESALADLQAAYPRRLVSEQQALADEMVATLQARYAPRQVTPDREGERRVHELDLDGVLQEALRDGLDTARWSTAAVGGSSGSLLAGRALARRFGASSAVQGSRLALRSLVSRLGAGGMRSLAAGGAASAVAAPAGPGALVAGTLATAVSLAGMAGSEYAMLKVQEALHRPAKQTQLIEAIGESRRALRASLEASASAGAVTLAGQIEAQATRVDDDEGMPRAYRILGRRGE</sequence>
<evidence type="ECO:0000256" key="1">
    <source>
        <dbReference type="SAM" id="Phobius"/>
    </source>
</evidence>
<gene>
    <name evidence="2" type="ORF">BCL64_105120</name>
</gene>
<proteinExistence type="predicted"/>
<keyword evidence="1" id="KW-0812">Transmembrane</keyword>
<comment type="caution">
    <text evidence="2">The sequence shown here is derived from an EMBL/GenBank/DDBJ whole genome shotgun (WGS) entry which is preliminary data.</text>
</comment>